<evidence type="ECO:0000259" key="3">
    <source>
        <dbReference type="PROSITE" id="PS50110"/>
    </source>
</evidence>
<dbReference type="InterPro" id="IPR007492">
    <property type="entry name" value="LytTR_DNA-bd_dom"/>
</dbReference>
<dbReference type="SUPFAM" id="SSF52172">
    <property type="entry name" value="CheY-like"/>
    <property type="match status" value="1"/>
</dbReference>
<reference evidence="5" key="1">
    <citation type="submission" date="2017-02" db="EMBL/GenBank/DDBJ databases">
        <authorList>
            <person name="Varghese N."/>
            <person name="Submissions S."/>
        </authorList>
    </citation>
    <scope>NUCLEOTIDE SEQUENCE [LARGE SCALE GENOMIC DNA]</scope>
    <source>
        <strain evidence="5">DSM 23546</strain>
    </source>
</reference>
<feature type="domain" description="Response regulatory" evidence="3">
    <location>
        <begin position="3"/>
        <end position="114"/>
    </location>
</feature>
<dbReference type="GO" id="GO:0000976">
    <property type="term" value="F:transcription cis-regulatory region binding"/>
    <property type="evidence" value="ECO:0007669"/>
    <property type="project" value="TreeGrafter"/>
</dbReference>
<dbReference type="SMART" id="SM00850">
    <property type="entry name" value="LytTR"/>
    <property type="match status" value="1"/>
</dbReference>
<dbReference type="Gene3D" id="2.40.50.1020">
    <property type="entry name" value="LytTr DNA-binding domain"/>
    <property type="match status" value="1"/>
</dbReference>
<dbReference type="AlphaFoldDB" id="A0A1T5C2R0"/>
<evidence type="ECO:0000313" key="5">
    <source>
        <dbReference type="Proteomes" id="UP000190339"/>
    </source>
</evidence>
<dbReference type="Proteomes" id="UP000190339">
    <property type="component" value="Unassembled WGS sequence"/>
</dbReference>
<name>A0A1T5C2R0_9FLAO</name>
<sequence>MMNCIAIDDEPLALELLKDNIGKIPFLNLVAACNNAFEAMETMQTQSVDLIFIDIQMPGLTGLQFIASLEKKPLVIFITAYKQYAVESYDLDVVDYLVKPVPLERFIKACNRAKELHELKSVKSSVTKEKTPSHFFVNVDYSQLKVKFDDIIWMRGYGDYIKFHLKSIEHPLVVRTTFKDLEMELPQNKFIRIHKSYSVAIDEITAIRKNSIFLGEKELSVGETFRESVEKLIGKRN</sequence>
<dbReference type="Pfam" id="PF00072">
    <property type="entry name" value="Response_reg"/>
    <property type="match status" value="1"/>
</dbReference>
<gene>
    <name evidence="4" type="ORF">SAMN05660866_02039</name>
</gene>
<dbReference type="EMBL" id="FUYL01000005">
    <property type="protein sequence ID" value="SKB53667.1"/>
    <property type="molecule type" value="Genomic_DNA"/>
</dbReference>
<feature type="modified residue" description="4-aspartylphosphate" evidence="2">
    <location>
        <position position="54"/>
    </location>
</feature>
<dbReference type="GO" id="GO:0000156">
    <property type="term" value="F:phosphorelay response regulator activity"/>
    <property type="evidence" value="ECO:0007669"/>
    <property type="project" value="TreeGrafter"/>
</dbReference>
<dbReference type="GO" id="GO:0032993">
    <property type="term" value="C:protein-DNA complex"/>
    <property type="evidence" value="ECO:0007669"/>
    <property type="project" value="TreeGrafter"/>
</dbReference>
<dbReference type="PROSITE" id="PS50110">
    <property type="entry name" value="RESPONSE_REGULATORY"/>
    <property type="match status" value="1"/>
</dbReference>
<dbReference type="SMART" id="SM00448">
    <property type="entry name" value="REC"/>
    <property type="match status" value="1"/>
</dbReference>
<dbReference type="PANTHER" id="PTHR48111:SF17">
    <property type="entry name" value="TRANSCRIPTIONAL REGULATORY PROTEIN YPDB"/>
    <property type="match status" value="1"/>
</dbReference>
<dbReference type="PANTHER" id="PTHR48111">
    <property type="entry name" value="REGULATOR OF RPOS"/>
    <property type="match status" value="1"/>
</dbReference>
<dbReference type="InterPro" id="IPR011006">
    <property type="entry name" value="CheY-like_superfamily"/>
</dbReference>
<evidence type="ECO:0000313" key="4">
    <source>
        <dbReference type="EMBL" id="SKB53667.1"/>
    </source>
</evidence>
<dbReference type="GO" id="GO:0006355">
    <property type="term" value="P:regulation of DNA-templated transcription"/>
    <property type="evidence" value="ECO:0007669"/>
    <property type="project" value="TreeGrafter"/>
</dbReference>
<evidence type="ECO:0000256" key="1">
    <source>
        <dbReference type="ARBA" id="ARBA00023125"/>
    </source>
</evidence>
<keyword evidence="5" id="KW-1185">Reference proteome</keyword>
<dbReference type="InterPro" id="IPR039420">
    <property type="entry name" value="WalR-like"/>
</dbReference>
<dbReference type="InterPro" id="IPR001789">
    <property type="entry name" value="Sig_transdc_resp-reg_receiver"/>
</dbReference>
<dbReference type="STRING" id="561365.SAMN05660866_02039"/>
<keyword evidence="2" id="KW-0597">Phosphoprotein</keyword>
<dbReference type="Pfam" id="PF04397">
    <property type="entry name" value="LytTR"/>
    <property type="match status" value="1"/>
</dbReference>
<organism evidence="4 5">
    <name type="scientific">Maribacter arcticus</name>
    <dbReference type="NCBI Taxonomy" id="561365"/>
    <lineage>
        <taxon>Bacteria</taxon>
        <taxon>Pseudomonadati</taxon>
        <taxon>Bacteroidota</taxon>
        <taxon>Flavobacteriia</taxon>
        <taxon>Flavobacteriales</taxon>
        <taxon>Flavobacteriaceae</taxon>
        <taxon>Maribacter</taxon>
    </lineage>
</organism>
<dbReference type="OrthoDB" id="2168082at2"/>
<accession>A0A1T5C2R0</accession>
<keyword evidence="1" id="KW-0238">DNA-binding</keyword>
<evidence type="ECO:0000256" key="2">
    <source>
        <dbReference type="PROSITE-ProRule" id="PRU00169"/>
    </source>
</evidence>
<dbReference type="GO" id="GO:0005829">
    <property type="term" value="C:cytosol"/>
    <property type="evidence" value="ECO:0007669"/>
    <property type="project" value="TreeGrafter"/>
</dbReference>
<protein>
    <submittedName>
        <fullName evidence="4">Two component transcriptional regulator, LytTR family</fullName>
    </submittedName>
</protein>
<proteinExistence type="predicted"/>
<dbReference type="Gene3D" id="3.40.50.2300">
    <property type="match status" value="1"/>
</dbReference>
<dbReference type="FunFam" id="3.40.50.2300:FF:000051">
    <property type="entry name" value="Two-component response regulator yehT"/>
    <property type="match status" value="1"/>
</dbReference>